<evidence type="ECO:0000256" key="2">
    <source>
        <dbReference type="ARBA" id="ARBA00012438"/>
    </source>
</evidence>
<keyword evidence="10" id="KW-0472">Membrane</keyword>
<accession>A0ABN3UNK0</accession>
<feature type="transmembrane region" description="Helical" evidence="10">
    <location>
        <begin position="112"/>
        <end position="129"/>
    </location>
</feature>
<feature type="transmembrane region" description="Helical" evidence="10">
    <location>
        <begin position="177"/>
        <end position="207"/>
    </location>
</feature>
<dbReference type="PANTHER" id="PTHR24421:SF10">
    <property type="entry name" value="NITRATE_NITRITE SENSOR PROTEIN NARQ"/>
    <property type="match status" value="1"/>
</dbReference>
<evidence type="ECO:0000256" key="6">
    <source>
        <dbReference type="ARBA" id="ARBA00022777"/>
    </source>
</evidence>
<dbReference type="SUPFAM" id="SSF55874">
    <property type="entry name" value="ATPase domain of HSP90 chaperone/DNA topoisomerase II/histidine kinase"/>
    <property type="match status" value="1"/>
</dbReference>
<name>A0ABN3UNK0_9MICO</name>
<dbReference type="Pfam" id="PF02518">
    <property type="entry name" value="HATPase_c"/>
    <property type="match status" value="1"/>
</dbReference>
<keyword evidence="7" id="KW-0067">ATP-binding</keyword>
<dbReference type="Proteomes" id="UP001501326">
    <property type="component" value="Unassembled WGS sequence"/>
</dbReference>
<keyword evidence="5" id="KW-0547">Nucleotide-binding</keyword>
<comment type="catalytic activity">
    <reaction evidence="1">
        <text>ATP + protein L-histidine = ADP + protein N-phospho-L-histidine.</text>
        <dbReference type="EC" id="2.7.13.3"/>
    </reaction>
</comment>
<dbReference type="SMART" id="SM00387">
    <property type="entry name" value="HATPase_c"/>
    <property type="match status" value="1"/>
</dbReference>
<keyword evidence="13" id="KW-1185">Reference proteome</keyword>
<organism evidence="12 13">
    <name type="scientific">Pedococcus aerophilus</name>
    <dbReference type="NCBI Taxonomy" id="436356"/>
    <lineage>
        <taxon>Bacteria</taxon>
        <taxon>Bacillati</taxon>
        <taxon>Actinomycetota</taxon>
        <taxon>Actinomycetes</taxon>
        <taxon>Micrococcales</taxon>
        <taxon>Intrasporangiaceae</taxon>
        <taxon>Pedococcus</taxon>
    </lineage>
</organism>
<evidence type="ECO:0000256" key="9">
    <source>
        <dbReference type="SAM" id="MobiDB-lite"/>
    </source>
</evidence>
<evidence type="ECO:0000256" key="7">
    <source>
        <dbReference type="ARBA" id="ARBA00022840"/>
    </source>
</evidence>
<gene>
    <name evidence="12" type="ORF">GCM10009867_20500</name>
</gene>
<dbReference type="EC" id="2.7.13.3" evidence="2"/>
<dbReference type="Gene3D" id="1.20.5.1930">
    <property type="match status" value="1"/>
</dbReference>
<keyword evidence="10" id="KW-0812">Transmembrane</keyword>
<dbReference type="InterPro" id="IPR011712">
    <property type="entry name" value="Sig_transdc_His_kin_sub3_dim/P"/>
</dbReference>
<dbReference type="CDD" id="cd16917">
    <property type="entry name" value="HATPase_UhpB-NarQ-NarX-like"/>
    <property type="match status" value="1"/>
</dbReference>
<keyword evidence="3" id="KW-0597">Phosphoprotein</keyword>
<feature type="transmembrane region" description="Helical" evidence="10">
    <location>
        <begin position="88"/>
        <end position="106"/>
    </location>
</feature>
<evidence type="ECO:0000313" key="12">
    <source>
        <dbReference type="EMBL" id="GAA2736246.1"/>
    </source>
</evidence>
<evidence type="ECO:0000256" key="3">
    <source>
        <dbReference type="ARBA" id="ARBA00022553"/>
    </source>
</evidence>
<evidence type="ECO:0000256" key="1">
    <source>
        <dbReference type="ARBA" id="ARBA00000085"/>
    </source>
</evidence>
<reference evidence="12 13" key="1">
    <citation type="journal article" date="2019" name="Int. J. Syst. Evol. Microbiol.">
        <title>The Global Catalogue of Microorganisms (GCM) 10K type strain sequencing project: providing services to taxonomists for standard genome sequencing and annotation.</title>
        <authorList>
            <consortium name="The Broad Institute Genomics Platform"/>
            <consortium name="The Broad Institute Genome Sequencing Center for Infectious Disease"/>
            <person name="Wu L."/>
            <person name="Ma J."/>
        </authorList>
    </citation>
    <scope>NUCLEOTIDE SEQUENCE [LARGE SCALE GENOMIC DNA]</scope>
    <source>
        <strain evidence="12 13">JCM 16378</strain>
    </source>
</reference>
<proteinExistence type="predicted"/>
<feature type="transmembrane region" description="Helical" evidence="10">
    <location>
        <begin position="136"/>
        <end position="157"/>
    </location>
</feature>
<protein>
    <recommendedName>
        <fullName evidence="2">histidine kinase</fullName>
        <ecNumber evidence="2">2.7.13.3</ecNumber>
    </recommendedName>
</protein>
<keyword evidence="6" id="KW-0418">Kinase</keyword>
<dbReference type="InterPro" id="IPR003594">
    <property type="entry name" value="HATPase_dom"/>
</dbReference>
<feature type="region of interest" description="Disordered" evidence="9">
    <location>
        <begin position="301"/>
        <end position="320"/>
    </location>
</feature>
<keyword evidence="4" id="KW-0808">Transferase</keyword>
<dbReference type="Gene3D" id="3.30.565.10">
    <property type="entry name" value="Histidine kinase-like ATPase, C-terminal domain"/>
    <property type="match status" value="1"/>
</dbReference>
<evidence type="ECO:0000256" key="5">
    <source>
        <dbReference type="ARBA" id="ARBA00022741"/>
    </source>
</evidence>
<feature type="transmembrane region" description="Helical" evidence="10">
    <location>
        <begin position="62"/>
        <end position="81"/>
    </location>
</feature>
<dbReference type="Pfam" id="PF07730">
    <property type="entry name" value="HisKA_3"/>
    <property type="match status" value="1"/>
</dbReference>
<evidence type="ECO:0000313" key="13">
    <source>
        <dbReference type="Proteomes" id="UP001501326"/>
    </source>
</evidence>
<dbReference type="InterPro" id="IPR036890">
    <property type="entry name" value="HATPase_C_sf"/>
</dbReference>
<feature type="domain" description="Histidine kinase/HSP90-like ATPase" evidence="11">
    <location>
        <begin position="358"/>
        <end position="453"/>
    </location>
</feature>
<evidence type="ECO:0000256" key="4">
    <source>
        <dbReference type="ARBA" id="ARBA00022679"/>
    </source>
</evidence>
<dbReference type="InterPro" id="IPR050482">
    <property type="entry name" value="Sensor_HK_TwoCompSys"/>
</dbReference>
<keyword evidence="10" id="KW-1133">Transmembrane helix</keyword>
<comment type="caution">
    <text evidence="12">The sequence shown here is derived from an EMBL/GenBank/DDBJ whole genome shotgun (WGS) entry which is preliminary data.</text>
</comment>
<evidence type="ECO:0000256" key="10">
    <source>
        <dbReference type="SAM" id="Phobius"/>
    </source>
</evidence>
<sequence length="480" mass="50636">MTVQTAAPATVRSRLAAFFAVDDPWFRSAEVSRWDLVVGGGTFALSAVTLEMSRSFGALDSVSAPVWVQYLAVALGTLLLVGRRRWPLSVAALAALHMFVVGVTMAPVMGGLALQIVYFVAIFSGVAWARSRRDMLVVMGGVVLFMFVWLAWTFAIGSGIDSIRDSLGEDASRRPGLISPVAASVVITGIVNALYFGGAIIGGQVAWRGARQRARLADQARTIAHQSADRQQRAVLGERLRIARELHDVVAHHVSVIGIQAAGARRLLTRDPDAAGRALASVEGSSREAVHQMRSLVGALREPTEADATGPGDPTHRAPEPGLADLAGLVDEVETPGLRVTYQLVESPAGAAADLPAALGLSVFRIAQEALTNVRRHSTATNASVVLRVERTVGSPFVEVEVTDDGRPVPGSSGSGLGLLGVRERAASRRAQVDIGPRIGGGFRVRVRFPLQDLVVADPGLDVDGVAAERASDAEAGARR</sequence>
<evidence type="ECO:0000259" key="11">
    <source>
        <dbReference type="SMART" id="SM00387"/>
    </source>
</evidence>
<dbReference type="PANTHER" id="PTHR24421">
    <property type="entry name" value="NITRATE/NITRITE SENSOR PROTEIN NARX-RELATED"/>
    <property type="match status" value="1"/>
</dbReference>
<keyword evidence="8" id="KW-0902">Two-component regulatory system</keyword>
<dbReference type="EMBL" id="BAAARN010000001">
    <property type="protein sequence ID" value="GAA2736246.1"/>
    <property type="molecule type" value="Genomic_DNA"/>
</dbReference>
<dbReference type="RefSeq" id="WP_344192801.1">
    <property type="nucleotide sequence ID" value="NZ_BAAARN010000001.1"/>
</dbReference>
<evidence type="ECO:0000256" key="8">
    <source>
        <dbReference type="ARBA" id="ARBA00023012"/>
    </source>
</evidence>